<keyword evidence="4" id="KW-1185">Reference proteome</keyword>
<dbReference type="AlphaFoldDB" id="A0A150GHT4"/>
<name>A0A150GHT4_GONPE</name>
<gene>
    <name evidence="3" type="ORF">GPECTOR_21g634</name>
</gene>
<feature type="region of interest" description="Disordered" evidence="1">
    <location>
        <begin position="368"/>
        <end position="416"/>
    </location>
</feature>
<dbReference type="OrthoDB" id="10686963at2759"/>
<comment type="caution">
    <text evidence="3">The sequence shown here is derived from an EMBL/GenBank/DDBJ whole genome shotgun (WGS) entry which is preliminary data.</text>
</comment>
<feature type="region of interest" description="Disordered" evidence="1">
    <location>
        <begin position="231"/>
        <end position="256"/>
    </location>
</feature>
<proteinExistence type="predicted"/>
<feature type="transmembrane region" description="Helical" evidence="2">
    <location>
        <begin position="823"/>
        <end position="848"/>
    </location>
</feature>
<evidence type="ECO:0000256" key="1">
    <source>
        <dbReference type="SAM" id="MobiDB-lite"/>
    </source>
</evidence>
<evidence type="ECO:0000313" key="3">
    <source>
        <dbReference type="EMBL" id="KXZ49408.1"/>
    </source>
</evidence>
<evidence type="ECO:0000256" key="2">
    <source>
        <dbReference type="SAM" id="Phobius"/>
    </source>
</evidence>
<dbReference type="EMBL" id="LSYV01000022">
    <property type="protein sequence ID" value="KXZ49408.1"/>
    <property type="molecule type" value="Genomic_DNA"/>
</dbReference>
<keyword evidence="2" id="KW-0812">Transmembrane</keyword>
<accession>A0A150GHT4</accession>
<feature type="compositionally biased region" description="Pro residues" evidence="1">
    <location>
        <begin position="172"/>
        <end position="187"/>
    </location>
</feature>
<sequence>MYLVSDVSRPLARWEPLPPRPFSACAIDFSSSTDDHPSPKASATDPQRYGCAYLDTAPALARYRPFIKRTTFLAKIPGHDPSELTPGYVERLAALVASSQGGGCGSGASQRRLAGVYVRRGCVELLIETEEWGVGDAGEGEDGLAGEQEFDDDDDDLDADLDALCADGLPAPMRPDPGLPGTPPPLSPHATRRGGAAGHQLHADRSRRPSYPAAPNAEAGVEGQFSFPAACAQSRDTSGRSSAGSSGPGGRAGSDGSLDLAAIIRALQLHDDPDSASASADEDEMNASMEQFRNDAAPAAKGCDVGMSEDLQAGREPGAGAGASPRGARALSRGDSGLQSAYLIDVDYERQAGIEVITLHPRVLLPRRLSGTPQHGEAAQDDDRSRLAPRAQPSAPTGSADAAAASAPSPDDDLRPGSTVILRAVVSCAADLQPGCPPSPLEVLVRSHSRYVPVRARWTRMGPAAAVPGPSHVAEVEMEAEAELRLAPGSRAGPVTDVAARPDVNLPQLLDLELLEVPSRPGLALNELDEFLIDFGTFEFHSTAVMGPTAAAVAGAGAGLGGEAAPLTASLDAISFSRLFSLGTHLLRYVIACNWVHTAAHMRQLMAALHAGAEGPGAAAPPWAAVRAAALPRPGARPAQAQAAPAAGGSSGDGGDFRCLQAAESVGSGDGGHRLLALLLLAGQGRRAVPDDEAAFQEYADSWVFNQGRFLLWMDLLSLVALLFRTRSDLLAPSNMTALTACCGGALTMMAQPFLSRASWARLVNAYRFPRFVFYSATKCMVAFLGFPPPPGVVPYATGIGLVVMEGVLVPGASLLPTPVACVALALLCVSTACMLHTCGATVSFAAFAALRTWVVGVLTTVVCHMYMRLCFSRHQQRQHRRAADATTKQE</sequence>
<feature type="compositionally biased region" description="Low complexity" evidence="1">
    <location>
        <begin position="234"/>
        <end position="245"/>
    </location>
</feature>
<reference evidence="4" key="1">
    <citation type="journal article" date="2016" name="Nat. Commun.">
        <title>The Gonium pectorale genome demonstrates co-option of cell cycle regulation during the evolution of multicellularity.</title>
        <authorList>
            <person name="Hanschen E.R."/>
            <person name="Marriage T.N."/>
            <person name="Ferris P.J."/>
            <person name="Hamaji T."/>
            <person name="Toyoda A."/>
            <person name="Fujiyama A."/>
            <person name="Neme R."/>
            <person name="Noguchi H."/>
            <person name="Minakuchi Y."/>
            <person name="Suzuki M."/>
            <person name="Kawai-Toyooka H."/>
            <person name="Smith D.R."/>
            <person name="Sparks H."/>
            <person name="Anderson J."/>
            <person name="Bakaric R."/>
            <person name="Luria V."/>
            <person name="Karger A."/>
            <person name="Kirschner M.W."/>
            <person name="Durand P.M."/>
            <person name="Michod R.E."/>
            <person name="Nozaki H."/>
            <person name="Olson B.J."/>
        </authorList>
    </citation>
    <scope>NUCLEOTIDE SEQUENCE [LARGE SCALE GENOMIC DNA]</scope>
    <source>
        <strain evidence="4">NIES-2863</strain>
    </source>
</reference>
<feature type="compositionally biased region" description="Acidic residues" evidence="1">
    <location>
        <begin position="133"/>
        <end position="161"/>
    </location>
</feature>
<feature type="region of interest" description="Disordered" evidence="1">
    <location>
        <begin position="133"/>
        <end position="219"/>
    </location>
</feature>
<protein>
    <submittedName>
        <fullName evidence="3">Uncharacterized protein</fullName>
    </submittedName>
</protein>
<feature type="compositionally biased region" description="Low complexity" evidence="1">
    <location>
        <begin position="393"/>
        <end position="409"/>
    </location>
</feature>
<keyword evidence="2" id="KW-0472">Membrane</keyword>
<dbReference type="Proteomes" id="UP000075714">
    <property type="component" value="Unassembled WGS sequence"/>
</dbReference>
<feature type="compositionally biased region" description="Low complexity" evidence="1">
    <location>
        <begin position="314"/>
        <end position="334"/>
    </location>
</feature>
<feature type="transmembrane region" description="Helical" evidence="2">
    <location>
        <begin position="854"/>
        <end position="872"/>
    </location>
</feature>
<keyword evidence="2" id="KW-1133">Transmembrane helix</keyword>
<feature type="region of interest" description="Disordered" evidence="1">
    <location>
        <begin position="309"/>
        <end position="334"/>
    </location>
</feature>
<feature type="transmembrane region" description="Helical" evidence="2">
    <location>
        <begin position="793"/>
        <end position="816"/>
    </location>
</feature>
<organism evidence="3 4">
    <name type="scientific">Gonium pectorale</name>
    <name type="common">Green alga</name>
    <dbReference type="NCBI Taxonomy" id="33097"/>
    <lineage>
        <taxon>Eukaryota</taxon>
        <taxon>Viridiplantae</taxon>
        <taxon>Chlorophyta</taxon>
        <taxon>core chlorophytes</taxon>
        <taxon>Chlorophyceae</taxon>
        <taxon>CS clade</taxon>
        <taxon>Chlamydomonadales</taxon>
        <taxon>Volvocaceae</taxon>
        <taxon>Gonium</taxon>
    </lineage>
</organism>
<evidence type="ECO:0000313" key="4">
    <source>
        <dbReference type="Proteomes" id="UP000075714"/>
    </source>
</evidence>